<dbReference type="AlphaFoldDB" id="A0A4R3I2Z6"/>
<dbReference type="EMBL" id="SLZR01000013">
    <property type="protein sequence ID" value="TCS39045.1"/>
    <property type="molecule type" value="Genomic_DNA"/>
</dbReference>
<proteinExistence type="predicted"/>
<evidence type="ECO:0000313" key="1">
    <source>
        <dbReference type="EMBL" id="TCS39045.1"/>
    </source>
</evidence>
<sequence>MPVEGTLSAAEFMYDGVVLMDVNIVDASGNSASFNQLAFTGSDVNENVEGMRVSPEAMVLTNALDRQTLNTYVDFEFHGEVQLNTTTSGLSYASSDTSKVIVSSSGVLYPIEETTDAPVYITVSYSGAPSVQVPVNVDYSKIITEFSAVESTLTVPSLYSKGSES</sequence>
<evidence type="ECO:0000313" key="2">
    <source>
        <dbReference type="Proteomes" id="UP000295793"/>
    </source>
</evidence>
<protein>
    <submittedName>
        <fullName evidence="1">Uncharacterized protein</fullName>
    </submittedName>
</protein>
<dbReference type="Proteomes" id="UP000295793">
    <property type="component" value="Unassembled WGS sequence"/>
</dbReference>
<name>A0A4R3I2Z6_9GAMM</name>
<keyword evidence="2" id="KW-1185">Reference proteome</keyword>
<organism evidence="1 2">
    <name type="scientific">Reinekea marinisedimentorum</name>
    <dbReference type="NCBI Taxonomy" id="230495"/>
    <lineage>
        <taxon>Bacteria</taxon>
        <taxon>Pseudomonadati</taxon>
        <taxon>Pseudomonadota</taxon>
        <taxon>Gammaproteobacteria</taxon>
        <taxon>Oceanospirillales</taxon>
        <taxon>Saccharospirillaceae</taxon>
        <taxon>Reinekea</taxon>
    </lineage>
</organism>
<dbReference type="OrthoDB" id="6721831at2"/>
<gene>
    <name evidence="1" type="ORF">BCF53_11392</name>
</gene>
<dbReference type="RefSeq" id="WP_132702549.1">
    <property type="nucleotide sequence ID" value="NZ_SLZR01000013.1"/>
</dbReference>
<reference evidence="1 2" key="1">
    <citation type="submission" date="2019-03" db="EMBL/GenBank/DDBJ databases">
        <title>Genomic Encyclopedia of Archaeal and Bacterial Type Strains, Phase II (KMG-II): from individual species to whole genera.</title>
        <authorList>
            <person name="Goeker M."/>
        </authorList>
    </citation>
    <scope>NUCLEOTIDE SEQUENCE [LARGE SCALE GENOMIC DNA]</scope>
    <source>
        <strain evidence="1 2">DSM 15388</strain>
    </source>
</reference>
<accession>A0A4R3I2Z6</accession>
<comment type="caution">
    <text evidence="1">The sequence shown here is derived from an EMBL/GenBank/DDBJ whole genome shotgun (WGS) entry which is preliminary data.</text>
</comment>